<organism evidence="2 3">
    <name type="scientific">Elongatibacter sediminis</name>
    <dbReference type="NCBI Taxonomy" id="3119006"/>
    <lineage>
        <taxon>Bacteria</taxon>
        <taxon>Pseudomonadati</taxon>
        <taxon>Pseudomonadota</taxon>
        <taxon>Gammaproteobacteria</taxon>
        <taxon>Chromatiales</taxon>
        <taxon>Wenzhouxiangellaceae</taxon>
        <taxon>Elongatibacter</taxon>
    </lineage>
</organism>
<dbReference type="RefSeq" id="WP_354694325.1">
    <property type="nucleotide sequence ID" value="NZ_JAZHOG010000003.1"/>
</dbReference>
<evidence type="ECO:0000313" key="3">
    <source>
        <dbReference type="Proteomes" id="UP001359886"/>
    </source>
</evidence>
<dbReference type="CDD" id="cd01300">
    <property type="entry name" value="YtcJ_like"/>
    <property type="match status" value="1"/>
</dbReference>
<evidence type="ECO:0000259" key="1">
    <source>
        <dbReference type="Pfam" id="PF07969"/>
    </source>
</evidence>
<reference evidence="2 3" key="1">
    <citation type="submission" date="2024-02" db="EMBL/GenBank/DDBJ databases">
        <title>A novel Wenzhouxiangellaceae bacterium, isolated from coastal sediments.</title>
        <authorList>
            <person name="Du Z.-J."/>
            <person name="Ye Y.-Q."/>
            <person name="Zhang X.-Y."/>
        </authorList>
    </citation>
    <scope>NUCLEOTIDE SEQUENCE [LARGE SCALE GENOMIC DNA]</scope>
    <source>
        <strain evidence="2 3">CH-27</strain>
    </source>
</reference>
<feature type="domain" description="Amidohydrolase 3" evidence="1">
    <location>
        <begin position="62"/>
        <end position="531"/>
    </location>
</feature>
<dbReference type="EMBL" id="JAZHOG010000003">
    <property type="protein sequence ID" value="MEJ8567004.1"/>
    <property type="molecule type" value="Genomic_DNA"/>
</dbReference>
<dbReference type="PANTHER" id="PTHR22642">
    <property type="entry name" value="IMIDAZOLONEPROPIONASE"/>
    <property type="match status" value="1"/>
</dbReference>
<dbReference type="Proteomes" id="UP001359886">
    <property type="component" value="Unassembled WGS sequence"/>
</dbReference>
<dbReference type="AlphaFoldDB" id="A0AAW9RDJ9"/>
<dbReference type="InterPro" id="IPR013108">
    <property type="entry name" value="Amidohydro_3"/>
</dbReference>
<proteinExistence type="predicted"/>
<keyword evidence="3" id="KW-1185">Reference proteome</keyword>
<dbReference type="InterPro" id="IPR033932">
    <property type="entry name" value="YtcJ-like"/>
</dbReference>
<dbReference type="EC" id="3.5.-.-" evidence="2"/>
<dbReference type="SUPFAM" id="SSF51556">
    <property type="entry name" value="Metallo-dependent hydrolases"/>
    <property type="match status" value="1"/>
</dbReference>
<gene>
    <name evidence="2" type="ORF">V3330_05155</name>
</gene>
<comment type="caution">
    <text evidence="2">The sequence shown here is derived from an EMBL/GenBank/DDBJ whole genome shotgun (WGS) entry which is preliminary data.</text>
</comment>
<evidence type="ECO:0000313" key="2">
    <source>
        <dbReference type="EMBL" id="MEJ8567004.1"/>
    </source>
</evidence>
<dbReference type="Gene3D" id="3.20.20.140">
    <property type="entry name" value="Metal-dependent hydrolases"/>
    <property type="match status" value="1"/>
</dbReference>
<dbReference type="Pfam" id="PF07969">
    <property type="entry name" value="Amidohydro_3"/>
    <property type="match status" value="1"/>
</dbReference>
<accession>A0AAW9RDJ9</accession>
<dbReference type="SUPFAM" id="SSF51338">
    <property type="entry name" value="Composite domain of metallo-dependent hydrolases"/>
    <property type="match status" value="1"/>
</dbReference>
<keyword evidence="2" id="KW-0378">Hydrolase</keyword>
<dbReference type="Gene3D" id="2.30.40.10">
    <property type="entry name" value="Urease, subunit C, domain 1"/>
    <property type="match status" value="1"/>
</dbReference>
<name>A0AAW9RDJ9_9GAMM</name>
<dbReference type="InterPro" id="IPR011059">
    <property type="entry name" value="Metal-dep_hydrolase_composite"/>
</dbReference>
<protein>
    <submittedName>
        <fullName evidence="2">Amidohydrolase</fullName>
        <ecNumber evidence="2">3.5.-.-</ecNumber>
    </submittedName>
</protein>
<dbReference type="InterPro" id="IPR032466">
    <property type="entry name" value="Metal_Hydrolase"/>
</dbReference>
<sequence length="534" mass="59134">MLLLAFSVGVRAELADVMFVNGAIYTVNDTQLWAEALAVKDQRIVFVGAEREAQAYLDESTRIIDLDGRMVMPGIHDAHQHLMQGGHISLGCLLPIGIEGERFIDVLKDVLRDCESRLEEGEWLVGRGFFSEQFPDGAPHRKYLDELFPDRPVWLTERTGHNGLANSRALEIAGVTVDTVAPAGGTITRDEDGLPTGELVEKATALVRNIIPPPTPERNLKAVREAIRVCHQYGITSIQEAGTTKDLLVALQKLEMASELTLDVTSHLVWGRGDDLAGQLALIENRGMYESTHVNPNNVKVWMDGTPTGPYFTQADLDPETGEPEWEYILVSPDLMNEYVPKFDALGMKVKVHVAGKGAAHVALDAFELAKQKNPGSRVRHELGHTALVSGQDMDRMRELNVIGDMSPTQWQLHEPFGDPPEDPWEFRTLSNKGVMLTIGTDWPVTRTPELFEALEGLLMFGDESLDLQSAIRLMTLNGAIAVDRHEDLGSLVPGKLANLIVLDRNLFAIEPEEISETTVLMTMFEGKVVFDRH</sequence>
<dbReference type="GO" id="GO:0016810">
    <property type="term" value="F:hydrolase activity, acting on carbon-nitrogen (but not peptide) bonds"/>
    <property type="evidence" value="ECO:0007669"/>
    <property type="project" value="InterPro"/>
</dbReference>
<dbReference type="Gene3D" id="3.10.310.70">
    <property type="match status" value="1"/>
</dbReference>
<dbReference type="PANTHER" id="PTHR22642:SF2">
    <property type="entry name" value="PROTEIN LONG AFTER FAR-RED 3"/>
    <property type="match status" value="1"/>
</dbReference>